<feature type="transmembrane region" description="Helical" evidence="1">
    <location>
        <begin position="253"/>
        <end position="277"/>
    </location>
</feature>
<reference evidence="2 3" key="1">
    <citation type="submission" date="2019-02" db="EMBL/GenBank/DDBJ databases">
        <title>Deep-cultivation of Planctomycetes and their phenomic and genomic characterization uncovers novel biology.</title>
        <authorList>
            <person name="Wiegand S."/>
            <person name="Jogler M."/>
            <person name="Boedeker C."/>
            <person name="Pinto D."/>
            <person name="Vollmers J."/>
            <person name="Rivas-Marin E."/>
            <person name="Kohn T."/>
            <person name="Peeters S.H."/>
            <person name="Heuer A."/>
            <person name="Rast P."/>
            <person name="Oberbeckmann S."/>
            <person name="Bunk B."/>
            <person name="Jeske O."/>
            <person name="Meyerdierks A."/>
            <person name="Storesund J.E."/>
            <person name="Kallscheuer N."/>
            <person name="Luecker S."/>
            <person name="Lage O.M."/>
            <person name="Pohl T."/>
            <person name="Merkel B.J."/>
            <person name="Hornburger P."/>
            <person name="Mueller R.-W."/>
            <person name="Bruemmer F."/>
            <person name="Labrenz M."/>
            <person name="Spormann A.M."/>
            <person name="Op Den Camp H."/>
            <person name="Overmann J."/>
            <person name="Amann R."/>
            <person name="Jetten M.S.M."/>
            <person name="Mascher T."/>
            <person name="Medema M.H."/>
            <person name="Devos D.P."/>
            <person name="Kaster A.-K."/>
            <person name="Ovreas L."/>
            <person name="Rohde M."/>
            <person name="Galperin M.Y."/>
            <person name="Jogler C."/>
        </authorList>
    </citation>
    <scope>NUCLEOTIDE SEQUENCE [LARGE SCALE GENOMIC DNA]</scope>
    <source>
        <strain evidence="2 3">Poly51</strain>
    </source>
</reference>
<dbReference type="GO" id="GO:0016020">
    <property type="term" value="C:membrane"/>
    <property type="evidence" value="ECO:0007669"/>
    <property type="project" value="InterPro"/>
</dbReference>
<dbReference type="OrthoDB" id="9759690at2"/>
<organism evidence="2 3">
    <name type="scientific">Rubripirellula tenax</name>
    <dbReference type="NCBI Taxonomy" id="2528015"/>
    <lineage>
        <taxon>Bacteria</taxon>
        <taxon>Pseudomonadati</taxon>
        <taxon>Planctomycetota</taxon>
        <taxon>Planctomycetia</taxon>
        <taxon>Pirellulales</taxon>
        <taxon>Pirellulaceae</taxon>
        <taxon>Rubripirellula</taxon>
    </lineage>
</organism>
<feature type="transmembrane region" description="Helical" evidence="1">
    <location>
        <begin position="358"/>
        <end position="378"/>
    </location>
</feature>
<dbReference type="GO" id="GO:0031293">
    <property type="term" value="P:membrane protein intracellular domain proteolysis"/>
    <property type="evidence" value="ECO:0007669"/>
    <property type="project" value="TreeGrafter"/>
</dbReference>
<evidence type="ECO:0000313" key="2">
    <source>
        <dbReference type="EMBL" id="TWU56564.1"/>
    </source>
</evidence>
<dbReference type="EMBL" id="SJPW01000003">
    <property type="protein sequence ID" value="TWU56564.1"/>
    <property type="molecule type" value="Genomic_DNA"/>
</dbReference>
<accession>A0A5C6F7W3</accession>
<dbReference type="InterPro" id="IPR001193">
    <property type="entry name" value="MBTPS2"/>
</dbReference>
<name>A0A5C6F7W3_9BACT</name>
<keyword evidence="1" id="KW-1133">Transmembrane helix</keyword>
<dbReference type="GO" id="GO:0004222">
    <property type="term" value="F:metalloendopeptidase activity"/>
    <property type="evidence" value="ECO:0007669"/>
    <property type="project" value="InterPro"/>
</dbReference>
<gene>
    <name evidence="2" type="ORF">Poly51_24800</name>
</gene>
<keyword evidence="1" id="KW-0472">Membrane</keyword>
<evidence type="ECO:0000256" key="1">
    <source>
        <dbReference type="SAM" id="Phobius"/>
    </source>
</evidence>
<proteinExistence type="predicted"/>
<keyword evidence="1" id="KW-0812">Transmembrane</keyword>
<evidence type="ECO:0000313" key="3">
    <source>
        <dbReference type="Proteomes" id="UP000318288"/>
    </source>
</evidence>
<keyword evidence="3" id="KW-1185">Reference proteome</keyword>
<sequence length="728" mass="81194">MEIRDPNTIDLAEQKVRLADDIRFWPVRERGQRVYRIEIPSLHRFFRIGHEEYVFVSLIDGDTTIAQACGLAASMLGKQALSLEQSTAIVRWLIANELARLPSQSHVTTRDFSPRRKTTEASSWARWNPFWIKVPIRHSERVLTWIASVLGPLASPAWVVSSILFIALAWVVLFTRWSEFVQTSSEVFSPSSWLWMLIVWVALKVIHEVAHAVACHRQGGEVGESGLVFVLFAPLAYVDVSSCWRMNSRRSRILVAAAGMYVEWVVAALAVMVWAFVSDSIQTRSMMSQIVVMAGVSTIVFNANVLMRFDGYFIFADLIDVPNLAMEGSESLARVANRLIWGERTVQGGLRGWRRGVVFVYGALAMVWRVVVCVSLSIVASSMFAGAGVVLAVIAVLLAILTPLKRWWNHAARWQRVDPIRCVRGCVIGSLLGITLLATVLVVPIPTSNFAAAVVRYRPETMIRTRSEGLVAKIHVRDGEDVRRGDIMIELENRDLVHRWSALKLTMEQNAIRIRQAIESRDDGARIILEQRNHSLADQVANFKTQVDALTIVASRSGRVVAPHLDERVGTHVKSGDLVAVIAGGDDKEVIAMVPQQMVDDVRPLIATHVSLIAADNQQIGATLDRIEPRASDQLADPALAATMGGPMAVHRDRFSDKDEDRNSARLLEPYFRARLGVDVGPTRSNESLAVGSRVWASFGYRDDTAYERLSLMIRSLWNQVTDNSQPN</sequence>
<dbReference type="PANTHER" id="PTHR13325">
    <property type="entry name" value="PROTEASE M50 MEMBRANE-BOUND TRANSCRIPTION FACTOR SITE 2 PROTEASE"/>
    <property type="match status" value="1"/>
</dbReference>
<protein>
    <submittedName>
        <fullName evidence="2">Uncharacterized protein</fullName>
    </submittedName>
</protein>
<dbReference type="PANTHER" id="PTHR13325:SF3">
    <property type="entry name" value="MEMBRANE-BOUND TRANSCRIPTION FACTOR SITE-2 PROTEASE"/>
    <property type="match status" value="1"/>
</dbReference>
<feature type="transmembrane region" description="Helical" evidence="1">
    <location>
        <begin position="425"/>
        <end position="445"/>
    </location>
</feature>
<dbReference type="GO" id="GO:0005737">
    <property type="term" value="C:cytoplasm"/>
    <property type="evidence" value="ECO:0007669"/>
    <property type="project" value="TreeGrafter"/>
</dbReference>
<dbReference type="RefSeq" id="WP_146457735.1">
    <property type="nucleotide sequence ID" value="NZ_SJPW01000003.1"/>
</dbReference>
<dbReference type="Proteomes" id="UP000318288">
    <property type="component" value="Unassembled WGS sequence"/>
</dbReference>
<feature type="transmembrane region" description="Helical" evidence="1">
    <location>
        <begin position="384"/>
        <end position="404"/>
    </location>
</feature>
<comment type="caution">
    <text evidence="2">The sequence shown here is derived from an EMBL/GenBank/DDBJ whole genome shotgun (WGS) entry which is preliminary data.</text>
</comment>
<feature type="transmembrane region" description="Helical" evidence="1">
    <location>
        <begin position="142"/>
        <end position="173"/>
    </location>
</feature>
<dbReference type="AlphaFoldDB" id="A0A5C6F7W3"/>